<gene>
    <name evidence="1" type="ORF">C4F50_23975</name>
</gene>
<sequence>MGVTSKKYYFGKVKAIANTFIGGVSATLNTPALVAAKLGIAAYRIKVFSIVGSDIQFAITGGSYVIPVNAFNGNTAITYYYDTDYLITGIGNNAFFGTTNLAAISELRNCITLGIASFLGSSKITTIVTPKVTTIGEACFRSCSKIVEFNFPELVTCNSASATGNTGTFENCTSLQRIYMPKCKTVTGYRLMQNCSSLLEFYAPQLTQLGITLNNDANFNTIKTGCTITVPVALQTINSGSPDGDLVYASGTRGATIIYV</sequence>
<evidence type="ECO:0008006" key="3">
    <source>
        <dbReference type="Google" id="ProtNLM"/>
    </source>
</evidence>
<dbReference type="RefSeq" id="WP_194141106.1">
    <property type="nucleotide sequence ID" value="NZ_PRDM01000006.1"/>
</dbReference>
<keyword evidence="2" id="KW-1185">Reference proteome</keyword>
<dbReference type="InterPro" id="IPR053139">
    <property type="entry name" value="Surface_bspA-like"/>
</dbReference>
<dbReference type="SUPFAM" id="SSF52058">
    <property type="entry name" value="L domain-like"/>
    <property type="match status" value="1"/>
</dbReference>
<dbReference type="Gene3D" id="3.80.10.10">
    <property type="entry name" value="Ribonuclease Inhibitor"/>
    <property type="match status" value="1"/>
</dbReference>
<proteinExistence type="predicted"/>
<comment type="caution">
    <text evidence="1">The sequence shown here is derived from an EMBL/GenBank/DDBJ whole genome shotgun (WGS) entry which is preliminary data.</text>
</comment>
<dbReference type="InterPro" id="IPR026906">
    <property type="entry name" value="LRR_5"/>
</dbReference>
<evidence type="ECO:0000313" key="1">
    <source>
        <dbReference type="EMBL" id="MBE8727987.1"/>
    </source>
</evidence>
<reference evidence="1 2" key="1">
    <citation type="submission" date="2018-07" db="EMBL/GenBank/DDBJ databases">
        <title>Genome assembly of strain KB82.</title>
        <authorList>
            <person name="Kukolya J."/>
            <person name="Horvath B."/>
            <person name="Nagy I."/>
            <person name="Toth A."/>
        </authorList>
    </citation>
    <scope>NUCLEOTIDE SEQUENCE [LARGE SCALE GENOMIC DNA]</scope>
    <source>
        <strain evidence="1 2">Kb82</strain>
    </source>
</reference>
<dbReference type="PANTHER" id="PTHR45661">
    <property type="entry name" value="SURFACE ANTIGEN"/>
    <property type="match status" value="1"/>
</dbReference>
<dbReference type="InterPro" id="IPR032675">
    <property type="entry name" value="LRR_dom_sf"/>
</dbReference>
<name>A0ABR9TTM2_9FLAO</name>
<dbReference type="PANTHER" id="PTHR45661:SF3">
    <property type="entry name" value="IG-LIKE DOMAIN-CONTAINING PROTEIN"/>
    <property type="match status" value="1"/>
</dbReference>
<dbReference type="Pfam" id="PF13306">
    <property type="entry name" value="LRR_5"/>
    <property type="match status" value="2"/>
</dbReference>
<accession>A0ABR9TTM2</accession>
<protein>
    <recommendedName>
        <fullName evidence="3">Leucine rich repeat-containing protein</fullName>
    </recommendedName>
</protein>
<evidence type="ECO:0000313" key="2">
    <source>
        <dbReference type="Proteomes" id="UP000640614"/>
    </source>
</evidence>
<organism evidence="1 2">
    <name type="scientific">Flavobacterium hungaricum</name>
    <dbReference type="NCBI Taxonomy" id="2082725"/>
    <lineage>
        <taxon>Bacteria</taxon>
        <taxon>Pseudomonadati</taxon>
        <taxon>Bacteroidota</taxon>
        <taxon>Flavobacteriia</taxon>
        <taxon>Flavobacteriales</taxon>
        <taxon>Flavobacteriaceae</taxon>
        <taxon>Flavobacterium</taxon>
    </lineage>
</organism>
<dbReference type="Proteomes" id="UP000640614">
    <property type="component" value="Unassembled WGS sequence"/>
</dbReference>
<dbReference type="EMBL" id="PRDM01000006">
    <property type="protein sequence ID" value="MBE8727987.1"/>
    <property type="molecule type" value="Genomic_DNA"/>
</dbReference>